<dbReference type="SMART" id="SM00354">
    <property type="entry name" value="HTH_LACI"/>
    <property type="match status" value="1"/>
</dbReference>
<keyword evidence="6" id="KW-1185">Reference proteome</keyword>
<dbReference type="Proteomes" id="UP001157914">
    <property type="component" value="Unassembled WGS sequence"/>
</dbReference>
<evidence type="ECO:0000313" key="6">
    <source>
        <dbReference type="Proteomes" id="UP001157914"/>
    </source>
</evidence>
<keyword evidence="3" id="KW-0804">Transcription</keyword>
<dbReference type="Pfam" id="PF00356">
    <property type="entry name" value="LacI"/>
    <property type="match status" value="1"/>
</dbReference>
<feature type="domain" description="HTH lacI-type" evidence="4">
    <location>
        <begin position="17"/>
        <end position="71"/>
    </location>
</feature>
<evidence type="ECO:0000313" key="5">
    <source>
        <dbReference type="EMBL" id="SMP08674.1"/>
    </source>
</evidence>
<keyword evidence="1" id="KW-0805">Transcription regulation</keyword>
<dbReference type="SUPFAM" id="SSF47413">
    <property type="entry name" value="lambda repressor-like DNA-binding domains"/>
    <property type="match status" value="1"/>
</dbReference>
<dbReference type="InterPro" id="IPR028082">
    <property type="entry name" value="Peripla_BP_I"/>
</dbReference>
<dbReference type="PANTHER" id="PTHR30146">
    <property type="entry name" value="LACI-RELATED TRANSCRIPTIONAL REPRESSOR"/>
    <property type="match status" value="1"/>
</dbReference>
<dbReference type="Gene3D" id="1.10.260.40">
    <property type="entry name" value="lambda repressor-like DNA-binding domains"/>
    <property type="match status" value="1"/>
</dbReference>
<accession>A0ABY1NG53</accession>
<evidence type="ECO:0000256" key="1">
    <source>
        <dbReference type="ARBA" id="ARBA00023015"/>
    </source>
</evidence>
<dbReference type="RefSeq" id="WP_208997116.1">
    <property type="nucleotide sequence ID" value="NZ_BAAAEA010000001.1"/>
</dbReference>
<gene>
    <name evidence="5" type="ORF">SAMN06265374_1008</name>
</gene>
<protein>
    <submittedName>
        <fullName evidence="5">Transcriptional regulator, LacI family</fullName>
    </submittedName>
</protein>
<organism evidence="5 6">
    <name type="scientific">Roseibium denhamense</name>
    <dbReference type="NCBI Taxonomy" id="76305"/>
    <lineage>
        <taxon>Bacteria</taxon>
        <taxon>Pseudomonadati</taxon>
        <taxon>Pseudomonadota</taxon>
        <taxon>Alphaproteobacteria</taxon>
        <taxon>Hyphomicrobiales</taxon>
        <taxon>Stappiaceae</taxon>
        <taxon>Roseibium</taxon>
    </lineage>
</organism>
<dbReference type="Pfam" id="PF00532">
    <property type="entry name" value="Peripla_BP_1"/>
    <property type="match status" value="1"/>
</dbReference>
<reference evidence="5 6" key="1">
    <citation type="submission" date="2017-05" db="EMBL/GenBank/DDBJ databases">
        <authorList>
            <person name="Varghese N."/>
            <person name="Submissions S."/>
        </authorList>
    </citation>
    <scope>NUCLEOTIDE SEQUENCE [LARGE SCALE GENOMIC DNA]</scope>
    <source>
        <strain evidence="5 6">DSM 15949</strain>
    </source>
</reference>
<sequence length="371" mass="40502">METRAHKVRSALRRQRVTINDVASELGMTKSTVSRALNDYPDISDSTRLRVREAARTLGYRPLANAQAIRTGRLRAIGLVLQLNEHDRHRPFLADFLAGISQAASAAGWTVTVSTATSDEDTLRLLSNLAQEHKADGFILPRTLWQDPRIEFLRETDIPFVLYGRTGKPDGCAWFDITSEAAAEDAVKCLYDLGHRRIGFIPGEMKYTHARLKLEGYKAGLKACGLAYDPDLVSAAALNRRQGAATAEQLLSQRCPPTALVCTVDRAAIGAYLAADRFGLKVGSDLSIISYDGIEEGEYQTPPLTTFSANVADAGERLTHLLIKRINGAAPESLRELSPASFVARGSHGPVRKTPAELADIISIANHQVEE</sequence>
<comment type="caution">
    <text evidence="5">The sequence shown here is derived from an EMBL/GenBank/DDBJ whole genome shotgun (WGS) entry which is preliminary data.</text>
</comment>
<dbReference type="PANTHER" id="PTHR30146:SF153">
    <property type="entry name" value="LACTOSE OPERON REPRESSOR"/>
    <property type="match status" value="1"/>
</dbReference>
<dbReference type="EMBL" id="FXTT01000001">
    <property type="protein sequence ID" value="SMP08674.1"/>
    <property type="molecule type" value="Genomic_DNA"/>
</dbReference>
<evidence type="ECO:0000259" key="4">
    <source>
        <dbReference type="PROSITE" id="PS50932"/>
    </source>
</evidence>
<dbReference type="InterPro" id="IPR001761">
    <property type="entry name" value="Peripla_BP/Lac1_sug-bd_dom"/>
</dbReference>
<dbReference type="CDD" id="cd20010">
    <property type="entry name" value="PBP1_AglR-like"/>
    <property type="match status" value="1"/>
</dbReference>
<dbReference type="InterPro" id="IPR010982">
    <property type="entry name" value="Lambda_DNA-bd_dom_sf"/>
</dbReference>
<proteinExistence type="predicted"/>
<evidence type="ECO:0000256" key="3">
    <source>
        <dbReference type="ARBA" id="ARBA00023163"/>
    </source>
</evidence>
<dbReference type="PROSITE" id="PS50932">
    <property type="entry name" value="HTH_LACI_2"/>
    <property type="match status" value="1"/>
</dbReference>
<dbReference type="SUPFAM" id="SSF53822">
    <property type="entry name" value="Periplasmic binding protein-like I"/>
    <property type="match status" value="1"/>
</dbReference>
<evidence type="ECO:0000256" key="2">
    <source>
        <dbReference type="ARBA" id="ARBA00023125"/>
    </source>
</evidence>
<dbReference type="Gene3D" id="3.40.50.2300">
    <property type="match status" value="2"/>
</dbReference>
<name>A0ABY1NG53_9HYPH</name>
<dbReference type="InterPro" id="IPR000843">
    <property type="entry name" value="HTH_LacI"/>
</dbReference>
<dbReference type="CDD" id="cd01392">
    <property type="entry name" value="HTH_LacI"/>
    <property type="match status" value="1"/>
</dbReference>
<keyword evidence="2" id="KW-0238">DNA-binding</keyword>